<dbReference type="Proteomes" id="UP000055045">
    <property type="component" value="Unassembled WGS sequence"/>
</dbReference>
<protein>
    <submittedName>
        <fullName evidence="1">Uncharacterized protein</fullName>
    </submittedName>
</protein>
<accession>A0A101MIU7</accession>
<organism evidence="1 2">
    <name type="scientific">Penicillium freii</name>
    <dbReference type="NCBI Taxonomy" id="48697"/>
    <lineage>
        <taxon>Eukaryota</taxon>
        <taxon>Fungi</taxon>
        <taxon>Dikarya</taxon>
        <taxon>Ascomycota</taxon>
        <taxon>Pezizomycotina</taxon>
        <taxon>Eurotiomycetes</taxon>
        <taxon>Eurotiomycetidae</taxon>
        <taxon>Eurotiales</taxon>
        <taxon>Aspergillaceae</taxon>
        <taxon>Penicillium</taxon>
    </lineage>
</organism>
<reference evidence="1 2" key="1">
    <citation type="submission" date="2015-10" db="EMBL/GenBank/DDBJ databases">
        <title>Genome sequencing of Penicillium freii.</title>
        <authorList>
            <person name="Nguyen H.D."/>
            <person name="Visagie C.M."/>
            <person name="Seifert K.A."/>
        </authorList>
    </citation>
    <scope>NUCLEOTIDE SEQUENCE [LARGE SCALE GENOMIC DNA]</scope>
    <source>
        <strain evidence="1 2">DAOM 242723</strain>
    </source>
</reference>
<evidence type="ECO:0000313" key="2">
    <source>
        <dbReference type="Proteomes" id="UP000055045"/>
    </source>
</evidence>
<gene>
    <name evidence="1" type="ORF">ACN42_g5713</name>
</gene>
<comment type="caution">
    <text evidence="1">The sequence shown here is derived from an EMBL/GenBank/DDBJ whole genome shotgun (WGS) entry which is preliminary data.</text>
</comment>
<dbReference type="AlphaFoldDB" id="A0A101MIU7"/>
<name>A0A101MIU7_PENFR</name>
<proteinExistence type="predicted"/>
<sequence length="97" mass="10632">MVSVSLTLVESATRSKLAPPQPSSLLDLDASVDFLPRANYHREASVSRPHLGKSLIAIEAMRKGASLLFKFCIANKELRLLLLLPMFTSVFHTVGPL</sequence>
<keyword evidence="2" id="KW-1185">Reference proteome</keyword>
<evidence type="ECO:0000313" key="1">
    <source>
        <dbReference type="EMBL" id="KUM61396.1"/>
    </source>
</evidence>
<dbReference type="EMBL" id="LLXE01000136">
    <property type="protein sequence ID" value="KUM61396.1"/>
    <property type="molecule type" value="Genomic_DNA"/>
</dbReference>